<dbReference type="GO" id="GO:0032543">
    <property type="term" value="P:mitochondrial translation"/>
    <property type="evidence" value="ECO:0007669"/>
    <property type="project" value="TreeGrafter"/>
</dbReference>
<keyword evidence="8" id="KW-1133">Transmembrane helix</keyword>
<dbReference type="EMBL" id="LUGG01000001">
    <property type="protein sequence ID" value="OBZ79806.1"/>
    <property type="molecule type" value="Genomic_DNA"/>
</dbReference>
<name>A0A1C7MTU1_GRIFR</name>
<evidence type="ECO:0000256" key="4">
    <source>
        <dbReference type="ARBA" id="ARBA00022840"/>
    </source>
</evidence>
<dbReference type="CDD" id="cd00773">
    <property type="entry name" value="HisRS-like_core"/>
    <property type="match status" value="1"/>
</dbReference>
<keyword evidence="8" id="KW-0472">Membrane</keyword>
<dbReference type="GO" id="GO:0006427">
    <property type="term" value="P:histidyl-tRNA aminoacylation"/>
    <property type="evidence" value="ECO:0007669"/>
    <property type="project" value="InterPro"/>
</dbReference>
<evidence type="ECO:0000256" key="8">
    <source>
        <dbReference type="SAM" id="Phobius"/>
    </source>
</evidence>
<keyword evidence="11" id="KW-1185">Reference proteome</keyword>
<evidence type="ECO:0000256" key="6">
    <source>
        <dbReference type="ARBA" id="ARBA00047639"/>
    </source>
</evidence>
<dbReference type="PANTHER" id="PTHR11476">
    <property type="entry name" value="HISTIDYL-TRNA SYNTHETASE"/>
    <property type="match status" value="1"/>
</dbReference>
<dbReference type="SUPFAM" id="SSF55681">
    <property type="entry name" value="Class II aaRS and biotin synthetases"/>
    <property type="match status" value="1"/>
</dbReference>
<dbReference type="InterPro" id="IPR041715">
    <property type="entry name" value="HisRS-like_core"/>
</dbReference>
<evidence type="ECO:0000256" key="2">
    <source>
        <dbReference type="ARBA" id="ARBA00012815"/>
    </source>
</evidence>
<evidence type="ECO:0000313" key="11">
    <source>
        <dbReference type="Proteomes" id="UP000092993"/>
    </source>
</evidence>
<gene>
    <name evidence="10" type="primary">hts1</name>
    <name evidence="10" type="ORF">A0H81_01305</name>
</gene>
<dbReference type="STRING" id="5627.A0A1C7MTU1"/>
<dbReference type="SUPFAM" id="SSF52954">
    <property type="entry name" value="Class II aaRS ABD-related"/>
    <property type="match status" value="1"/>
</dbReference>
<keyword evidence="10" id="KW-0436">Ligase</keyword>
<dbReference type="InterPro" id="IPR015807">
    <property type="entry name" value="His-tRNA-ligase"/>
</dbReference>
<comment type="catalytic activity">
    <reaction evidence="6">
        <text>tRNA(His) + L-histidine + ATP = L-histidyl-tRNA(His) + AMP + diphosphate + H(+)</text>
        <dbReference type="Rhea" id="RHEA:17313"/>
        <dbReference type="Rhea" id="RHEA-COMP:9665"/>
        <dbReference type="Rhea" id="RHEA-COMP:9689"/>
        <dbReference type="ChEBI" id="CHEBI:15378"/>
        <dbReference type="ChEBI" id="CHEBI:30616"/>
        <dbReference type="ChEBI" id="CHEBI:33019"/>
        <dbReference type="ChEBI" id="CHEBI:57595"/>
        <dbReference type="ChEBI" id="CHEBI:78442"/>
        <dbReference type="ChEBI" id="CHEBI:78527"/>
        <dbReference type="ChEBI" id="CHEBI:456215"/>
        <dbReference type="EC" id="6.1.1.21"/>
    </reaction>
</comment>
<dbReference type="Pfam" id="PF03129">
    <property type="entry name" value="HGTP_anticodon"/>
    <property type="match status" value="1"/>
</dbReference>
<dbReference type="NCBIfam" id="TIGR00442">
    <property type="entry name" value="hisS"/>
    <property type="match status" value="1"/>
</dbReference>
<dbReference type="Gene3D" id="3.30.930.10">
    <property type="entry name" value="Bira Bifunctional Protein, Domain 2"/>
    <property type="match status" value="1"/>
</dbReference>
<evidence type="ECO:0000256" key="5">
    <source>
        <dbReference type="ARBA" id="ARBA00022917"/>
    </source>
</evidence>
<feature type="transmembrane region" description="Helical" evidence="8">
    <location>
        <begin position="174"/>
        <end position="192"/>
    </location>
</feature>
<dbReference type="InterPro" id="IPR004154">
    <property type="entry name" value="Anticodon-bd"/>
</dbReference>
<dbReference type="Pfam" id="PF13393">
    <property type="entry name" value="tRNA-synt_His"/>
    <property type="match status" value="1"/>
</dbReference>
<accession>A0A1C7MTU1</accession>
<dbReference type="PROSITE" id="PS50862">
    <property type="entry name" value="AA_TRNA_LIGASE_II"/>
    <property type="match status" value="1"/>
</dbReference>
<feature type="coiled-coil region" evidence="7">
    <location>
        <begin position="257"/>
        <end position="304"/>
    </location>
</feature>
<dbReference type="Proteomes" id="UP000092993">
    <property type="component" value="Unassembled WGS sequence"/>
</dbReference>
<dbReference type="Gene3D" id="3.40.50.800">
    <property type="entry name" value="Anticodon-binding domain"/>
    <property type="match status" value="1"/>
</dbReference>
<feature type="transmembrane region" description="Helical" evidence="8">
    <location>
        <begin position="74"/>
        <end position="92"/>
    </location>
</feature>
<feature type="domain" description="Aminoacyl-transfer RNA synthetases class-II family profile" evidence="9">
    <location>
        <begin position="336"/>
        <end position="674"/>
    </location>
</feature>
<feature type="transmembrane region" description="Helical" evidence="8">
    <location>
        <begin position="143"/>
        <end position="162"/>
    </location>
</feature>
<comment type="caution">
    <text evidence="10">The sequence shown here is derived from an EMBL/GenBank/DDBJ whole genome shotgun (WGS) entry which is preliminary data.</text>
</comment>
<evidence type="ECO:0000259" key="9">
    <source>
        <dbReference type="PROSITE" id="PS50862"/>
    </source>
</evidence>
<dbReference type="OrthoDB" id="1906957at2759"/>
<dbReference type="InterPro" id="IPR036621">
    <property type="entry name" value="Anticodon-bd_dom_sf"/>
</dbReference>
<dbReference type="GO" id="GO:0005829">
    <property type="term" value="C:cytosol"/>
    <property type="evidence" value="ECO:0007669"/>
    <property type="project" value="TreeGrafter"/>
</dbReference>
<sequence>MIYVISGLFGTTFWDSDFLTFTGLDKFPAVAKLVPKLGLNDAFMVFGGFGLAFNILHSYINVFKARVSHGQSPFTPLLLLLPFPMSVALEVFWLSSPSFTESQILNSALFVPFLCAWGLQFAHQVSRIILAHVTKQPFPWWDAMWIWSIVGAVDANLPLLIHHPPLIQSSMPRTAIFVYITLAVSFLSYARFCVLVINDITNYLGIACFTVRKKDKCGDWVEAAEALRAFSFRSAHRLQPYTILHATFVRGMTTTTFDTLSQEVQQQSSLLNDLRKQQADPVVIEEARKKLGDLKKSLALLQGASGAKDAAKKKERLLLKTPKGTRDYGAGEMFCREHVERIVKDCFTTYGGSCLDTPVFERKDILAGKYGEDAKLIFDLQDQGGEQLALRYDHTVPLARYLAMSGAITAQSKLWQVGKVYRRDNPVMSKGRMREFSQADFDVAGSWDPMIPDAELISLLCTILTRLEVGEFTVKMNHRKILDGIFEVCGVPPEKIRIISSAVDKMDKLPWVEVKKEMTEEKGLDSAVADKIGEYVKHKGGPSLLEQLRADDALMANPSAKLGIEEMGILFTYLKSYNVLDKISFDLSLARGLDYYTGIIYEAIKKSSKKAAVDEEGEEELDESQVGVGSIAAGGRYDNLVGMFTAAAAGEGKKSAGLPCVGVSIGLDRIFALLWPKWVEKGMRSKETMAYVMAAGDGLLAERVELVRELREAGIKTDFLFKNKPKLPAQFAAGEKDEVPFAIILGGDELKEGLVTVKEQKWELVDGKKAKIESNDKGTKVRRDQLIQWLKDTQTFKEWSSGKWA</sequence>
<proteinExistence type="inferred from homology"/>
<keyword evidence="5" id="KW-0648">Protein biosynthesis</keyword>
<dbReference type="InterPro" id="IPR045864">
    <property type="entry name" value="aa-tRNA-synth_II/BPL/LPL"/>
</dbReference>
<dbReference type="GO" id="GO:0004821">
    <property type="term" value="F:histidine-tRNA ligase activity"/>
    <property type="evidence" value="ECO:0007669"/>
    <property type="project" value="UniProtKB-EC"/>
</dbReference>
<dbReference type="GO" id="GO:0005739">
    <property type="term" value="C:mitochondrion"/>
    <property type="evidence" value="ECO:0007669"/>
    <property type="project" value="TreeGrafter"/>
</dbReference>
<keyword evidence="4" id="KW-0067">ATP-binding</keyword>
<dbReference type="AlphaFoldDB" id="A0A1C7MTU1"/>
<dbReference type="GO" id="GO:0003723">
    <property type="term" value="F:RNA binding"/>
    <property type="evidence" value="ECO:0007669"/>
    <property type="project" value="TreeGrafter"/>
</dbReference>
<dbReference type="InterPro" id="IPR006195">
    <property type="entry name" value="aa-tRNA-synth_II"/>
</dbReference>
<evidence type="ECO:0000256" key="7">
    <source>
        <dbReference type="SAM" id="Coils"/>
    </source>
</evidence>
<keyword evidence="3" id="KW-0547">Nucleotide-binding</keyword>
<organism evidence="10 11">
    <name type="scientific">Grifola frondosa</name>
    <name type="common">Maitake</name>
    <name type="synonym">Polyporus frondosus</name>
    <dbReference type="NCBI Taxonomy" id="5627"/>
    <lineage>
        <taxon>Eukaryota</taxon>
        <taxon>Fungi</taxon>
        <taxon>Dikarya</taxon>
        <taxon>Basidiomycota</taxon>
        <taxon>Agaricomycotina</taxon>
        <taxon>Agaricomycetes</taxon>
        <taxon>Polyporales</taxon>
        <taxon>Grifolaceae</taxon>
        <taxon>Grifola</taxon>
    </lineage>
</organism>
<keyword evidence="7" id="KW-0175">Coiled coil</keyword>
<evidence type="ECO:0000256" key="1">
    <source>
        <dbReference type="ARBA" id="ARBA00008226"/>
    </source>
</evidence>
<evidence type="ECO:0000256" key="3">
    <source>
        <dbReference type="ARBA" id="ARBA00022741"/>
    </source>
</evidence>
<protein>
    <recommendedName>
        <fullName evidence="2">histidine--tRNA ligase</fullName>
        <ecNumber evidence="2">6.1.1.21</ecNumber>
    </recommendedName>
</protein>
<dbReference type="EC" id="6.1.1.21" evidence="2"/>
<keyword evidence="8" id="KW-0812">Transmembrane</keyword>
<dbReference type="GO" id="GO:0005524">
    <property type="term" value="F:ATP binding"/>
    <property type="evidence" value="ECO:0007669"/>
    <property type="project" value="UniProtKB-KW"/>
</dbReference>
<dbReference type="PANTHER" id="PTHR11476:SF7">
    <property type="entry name" value="HISTIDINE--TRNA LIGASE"/>
    <property type="match status" value="1"/>
</dbReference>
<feature type="transmembrane region" description="Helical" evidence="8">
    <location>
        <begin position="42"/>
        <end position="62"/>
    </location>
</feature>
<reference evidence="10 11" key="1">
    <citation type="submission" date="2016-03" db="EMBL/GenBank/DDBJ databases">
        <title>Whole genome sequencing of Grifola frondosa 9006-11.</title>
        <authorList>
            <person name="Min B."/>
            <person name="Park H."/>
            <person name="Kim J.-G."/>
            <person name="Cho H."/>
            <person name="Oh Y.-L."/>
            <person name="Kong W.-S."/>
            <person name="Choi I.-G."/>
        </authorList>
    </citation>
    <scope>NUCLEOTIDE SEQUENCE [LARGE SCALE GENOMIC DNA]</scope>
    <source>
        <strain evidence="10 11">9006-11</strain>
    </source>
</reference>
<comment type="similarity">
    <text evidence="1">Belongs to the class-II aminoacyl-tRNA synthetase family.</text>
</comment>
<evidence type="ECO:0000313" key="10">
    <source>
        <dbReference type="EMBL" id="OBZ79806.1"/>
    </source>
</evidence>